<dbReference type="GO" id="GO:0016747">
    <property type="term" value="F:acyltransferase activity, transferring groups other than amino-acyl groups"/>
    <property type="evidence" value="ECO:0007669"/>
    <property type="project" value="InterPro"/>
</dbReference>
<dbReference type="InterPro" id="IPR051531">
    <property type="entry name" value="N-acetyltransferase"/>
</dbReference>
<reference evidence="2" key="1">
    <citation type="submission" date="2021-07" db="EMBL/GenBank/DDBJ databases">
        <title>Aureisphaera sp. CAU 1614 isolated from sea sediment.</title>
        <authorList>
            <person name="Kim W."/>
        </authorList>
    </citation>
    <scope>NUCLEOTIDE SEQUENCE</scope>
    <source>
        <strain evidence="2">CAU 1614</strain>
    </source>
</reference>
<evidence type="ECO:0000313" key="3">
    <source>
        <dbReference type="Proteomes" id="UP001138686"/>
    </source>
</evidence>
<dbReference type="InterPro" id="IPR000182">
    <property type="entry name" value="GNAT_dom"/>
</dbReference>
<dbReference type="AlphaFoldDB" id="A0A9X1FQ47"/>
<evidence type="ECO:0000259" key="1">
    <source>
        <dbReference type="PROSITE" id="PS51186"/>
    </source>
</evidence>
<gene>
    <name evidence="2" type="ORF">KXJ69_09690</name>
</gene>
<dbReference type="Pfam" id="PF13302">
    <property type="entry name" value="Acetyltransf_3"/>
    <property type="match status" value="1"/>
</dbReference>
<organism evidence="2 3">
    <name type="scientific">Halomarinibacterium sedimenti</name>
    <dbReference type="NCBI Taxonomy" id="2857106"/>
    <lineage>
        <taxon>Bacteria</taxon>
        <taxon>Pseudomonadati</taxon>
        <taxon>Bacteroidota</taxon>
        <taxon>Flavobacteriia</taxon>
        <taxon>Flavobacteriales</taxon>
        <taxon>Flavobacteriaceae</taxon>
        <taxon>Halomarinibacterium</taxon>
    </lineage>
</organism>
<proteinExistence type="predicted"/>
<dbReference type="PANTHER" id="PTHR43792">
    <property type="entry name" value="GNAT FAMILY, PUTATIVE (AFU_ORTHOLOGUE AFUA_3G00765)-RELATED-RELATED"/>
    <property type="match status" value="1"/>
</dbReference>
<feature type="domain" description="N-acetyltransferase" evidence="1">
    <location>
        <begin position="11"/>
        <end position="176"/>
    </location>
</feature>
<comment type="caution">
    <text evidence="2">The sequence shown here is derived from an EMBL/GenBank/DDBJ whole genome shotgun (WGS) entry which is preliminary data.</text>
</comment>
<sequence>MQQPTIETPRLLIRELLDADAEGMFALDSNANVHRYLGNNPIKTIEEAKEIIGKVRKQYKDLGIGRWAMIEKNTGEFIGWTGFKLNTEPVNGHHNFLDLGYRLREEFWGKGYATESAFASLNYICTHGKHDSIYGMAEIDNEASNVILNKKVGMHYVNSFMYDTAHCHFYEITKAEWLARN</sequence>
<evidence type="ECO:0000313" key="2">
    <source>
        <dbReference type="EMBL" id="MBW2938378.1"/>
    </source>
</evidence>
<protein>
    <submittedName>
        <fullName evidence="2">GNAT family N-acetyltransferase</fullName>
    </submittedName>
</protein>
<name>A0A9X1FQ47_9FLAO</name>
<dbReference type="RefSeq" id="WP_219052889.1">
    <property type="nucleotide sequence ID" value="NZ_JAHWDP010000003.1"/>
</dbReference>
<keyword evidence="3" id="KW-1185">Reference proteome</keyword>
<dbReference type="PROSITE" id="PS51186">
    <property type="entry name" value="GNAT"/>
    <property type="match status" value="1"/>
</dbReference>
<dbReference type="PANTHER" id="PTHR43792:SF16">
    <property type="entry name" value="N-ACETYLTRANSFERASE DOMAIN-CONTAINING PROTEIN"/>
    <property type="match status" value="1"/>
</dbReference>
<dbReference type="Proteomes" id="UP001138686">
    <property type="component" value="Unassembled WGS sequence"/>
</dbReference>
<dbReference type="EMBL" id="JAHWDP010000003">
    <property type="protein sequence ID" value="MBW2938378.1"/>
    <property type="molecule type" value="Genomic_DNA"/>
</dbReference>
<accession>A0A9X1FQ47</accession>